<feature type="transmembrane region" description="Helical" evidence="1">
    <location>
        <begin position="20"/>
        <end position="41"/>
    </location>
</feature>
<keyword evidence="3" id="KW-1185">Reference proteome</keyword>
<protein>
    <submittedName>
        <fullName evidence="2">Uncharacterized protein</fullName>
    </submittedName>
</protein>
<keyword evidence="1" id="KW-0812">Transmembrane</keyword>
<sequence length="249" mass="28425">MKAERDDAPVHLRTKTEGPWRMIAILGVGSAITWGLIALFAKPIVIDVYQLKQAIRVGGQPLFSELPAQPAAQAYSEPAAPIRLPSIPLEHVQRQVTQQPSKADIEWFERMEAIAIKRSQNSFNDDNYKPKQPENTYNPPAIAVAPVVSERKQRNVSRERTSKWIKSWNGGSNYLAEWVAVNNYIDSSSVCANHRKGSIDYRECRKAAKQYYHEECRTWRARYDNDRKDHSDRMKQRYCSAASSFSPMG</sequence>
<gene>
    <name evidence="2" type="ORF">SAMN05216190_1054</name>
</gene>
<evidence type="ECO:0000313" key="2">
    <source>
        <dbReference type="EMBL" id="SFP09762.1"/>
    </source>
</evidence>
<accession>A0A1I5MJK2</accession>
<organism evidence="2 3">
    <name type="scientific">Pseudomonas borbori</name>
    <dbReference type="NCBI Taxonomy" id="289003"/>
    <lineage>
        <taxon>Bacteria</taxon>
        <taxon>Pseudomonadati</taxon>
        <taxon>Pseudomonadota</taxon>
        <taxon>Gammaproteobacteria</taxon>
        <taxon>Pseudomonadales</taxon>
        <taxon>Pseudomonadaceae</taxon>
        <taxon>Pseudomonas</taxon>
    </lineage>
</organism>
<evidence type="ECO:0000313" key="3">
    <source>
        <dbReference type="Proteomes" id="UP000198784"/>
    </source>
</evidence>
<keyword evidence="1" id="KW-0472">Membrane</keyword>
<reference evidence="3" key="1">
    <citation type="submission" date="2016-10" db="EMBL/GenBank/DDBJ databases">
        <authorList>
            <person name="Varghese N."/>
            <person name="Submissions S."/>
        </authorList>
    </citation>
    <scope>NUCLEOTIDE SEQUENCE [LARGE SCALE GENOMIC DNA]</scope>
    <source>
        <strain evidence="3">DSM 17834</strain>
    </source>
</reference>
<dbReference type="EMBL" id="FOWX01000005">
    <property type="protein sequence ID" value="SFP09762.1"/>
    <property type="molecule type" value="Genomic_DNA"/>
</dbReference>
<dbReference type="OrthoDB" id="7030833at2"/>
<evidence type="ECO:0000256" key="1">
    <source>
        <dbReference type="SAM" id="Phobius"/>
    </source>
</evidence>
<dbReference type="Proteomes" id="UP000198784">
    <property type="component" value="Unassembled WGS sequence"/>
</dbReference>
<name>A0A1I5MJK2_9PSED</name>
<proteinExistence type="predicted"/>
<keyword evidence="1" id="KW-1133">Transmembrane helix</keyword>
<dbReference type="AlphaFoldDB" id="A0A1I5MJK2"/>